<protein>
    <submittedName>
        <fullName evidence="2">Uncharacterized protein</fullName>
    </submittedName>
</protein>
<sequence>MARAANELEQNPEGVNPRTEIRNPSLCRFSIAMGEERATEMTLEEFRACVTKNPEDVYNRLQQAFIGIEMSENILRSEAQDLQERISSLGGQLAKAIDERDEYRNEYAALAREYHAMRRSPIPLDRPQRSVKLPDPPLLTDGKDPKFEDWYSKMRGKLEGNADHYTTEALRMAYVESRTGGDAADHLKPRLRDGSPNKFQTAKRNAGLLESHISGSQPCANCQD</sequence>
<dbReference type="AlphaFoldDB" id="A0A1J9QZ20"/>
<dbReference type="STRING" id="1658174.A0A1J9QZ20"/>
<dbReference type="Proteomes" id="UP000242791">
    <property type="component" value="Unassembled WGS sequence"/>
</dbReference>
<dbReference type="VEuPathDB" id="FungiDB:ACJ73_03209"/>
<keyword evidence="3" id="KW-1185">Reference proteome</keyword>
<proteinExistence type="predicted"/>
<gene>
    <name evidence="2" type="ORF">ACJ73_03209</name>
</gene>
<evidence type="ECO:0000313" key="3">
    <source>
        <dbReference type="Proteomes" id="UP000242791"/>
    </source>
</evidence>
<dbReference type="EMBL" id="LGTZ01000378">
    <property type="protein sequence ID" value="OJD25419.1"/>
    <property type="molecule type" value="Genomic_DNA"/>
</dbReference>
<feature type="coiled-coil region" evidence="1">
    <location>
        <begin position="79"/>
        <end position="120"/>
    </location>
</feature>
<keyword evidence="1" id="KW-0175">Coiled coil</keyword>
<accession>A0A1J9QZ20</accession>
<reference evidence="2 3" key="1">
    <citation type="submission" date="2015-08" db="EMBL/GenBank/DDBJ databases">
        <title>Emmonsia species relationships and genome sequence.</title>
        <authorList>
            <person name="Cuomo C.A."/>
            <person name="Schwartz I.S."/>
            <person name="Kenyon C."/>
            <person name="De Hoog G.S."/>
            <person name="Govender N.P."/>
            <person name="Botha A."/>
            <person name="Moreno L."/>
            <person name="De Vries M."/>
            <person name="Munoz J.F."/>
            <person name="Stielow J.B."/>
        </authorList>
    </citation>
    <scope>NUCLEOTIDE SEQUENCE [LARGE SCALE GENOMIC DNA]</scope>
    <source>
        <strain evidence="2 3">EI222</strain>
    </source>
</reference>
<evidence type="ECO:0000256" key="1">
    <source>
        <dbReference type="SAM" id="Coils"/>
    </source>
</evidence>
<evidence type="ECO:0000313" key="2">
    <source>
        <dbReference type="EMBL" id="OJD25419.1"/>
    </source>
</evidence>
<name>A0A1J9QZ20_9EURO</name>
<comment type="caution">
    <text evidence="2">The sequence shown here is derived from an EMBL/GenBank/DDBJ whole genome shotgun (WGS) entry which is preliminary data.</text>
</comment>
<dbReference type="OrthoDB" id="4486039at2759"/>
<organism evidence="2 3">
    <name type="scientific">Blastomyces percursus</name>
    <dbReference type="NCBI Taxonomy" id="1658174"/>
    <lineage>
        <taxon>Eukaryota</taxon>
        <taxon>Fungi</taxon>
        <taxon>Dikarya</taxon>
        <taxon>Ascomycota</taxon>
        <taxon>Pezizomycotina</taxon>
        <taxon>Eurotiomycetes</taxon>
        <taxon>Eurotiomycetidae</taxon>
        <taxon>Onygenales</taxon>
        <taxon>Ajellomycetaceae</taxon>
        <taxon>Blastomyces</taxon>
    </lineage>
</organism>